<dbReference type="InterPro" id="IPR011044">
    <property type="entry name" value="Quino_amine_DH_bsu"/>
</dbReference>
<dbReference type="SMART" id="SM00320">
    <property type="entry name" value="WD40"/>
    <property type="match status" value="11"/>
</dbReference>
<evidence type="ECO:0000313" key="2">
    <source>
        <dbReference type="EMBL" id="KXZ55391.1"/>
    </source>
</evidence>
<feature type="region of interest" description="Disordered" evidence="1">
    <location>
        <begin position="1314"/>
        <end position="1347"/>
    </location>
</feature>
<dbReference type="PANTHER" id="PTHR45589">
    <property type="entry name" value="WD REPEAT DOMAIN 62, ISOFORM G"/>
    <property type="match status" value="1"/>
</dbReference>
<gene>
    <name evidence="2" type="ORF">GPECTOR_3g517</name>
</gene>
<protein>
    <recommendedName>
        <fullName evidence="4">Anaphase-promoting complex subunit 4 WD40 domain-containing protein</fullName>
    </recommendedName>
</protein>
<dbReference type="STRING" id="33097.A0A150GZX5"/>
<feature type="compositionally biased region" description="Polar residues" evidence="1">
    <location>
        <begin position="1229"/>
        <end position="1240"/>
    </location>
</feature>
<comment type="caution">
    <text evidence="2">The sequence shown here is derived from an EMBL/GenBank/DDBJ whole genome shotgun (WGS) entry which is preliminary data.</text>
</comment>
<dbReference type="InterPro" id="IPR011047">
    <property type="entry name" value="Quinoprotein_ADH-like_sf"/>
</dbReference>
<dbReference type="PANTHER" id="PTHR45589:SF1">
    <property type="entry name" value="WD REPEAT DOMAIN 62, ISOFORM G"/>
    <property type="match status" value="1"/>
</dbReference>
<keyword evidence="3" id="KW-1185">Reference proteome</keyword>
<dbReference type="OrthoDB" id="6154712at2759"/>
<dbReference type="EMBL" id="LSYV01000004">
    <property type="protein sequence ID" value="KXZ55391.1"/>
    <property type="molecule type" value="Genomic_DNA"/>
</dbReference>
<feature type="compositionally biased region" description="Low complexity" evidence="1">
    <location>
        <begin position="995"/>
        <end position="1013"/>
    </location>
</feature>
<name>A0A150GZX5_GONPE</name>
<dbReference type="Proteomes" id="UP000075714">
    <property type="component" value="Unassembled WGS sequence"/>
</dbReference>
<dbReference type="InterPro" id="IPR015943">
    <property type="entry name" value="WD40/YVTN_repeat-like_dom_sf"/>
</dbReference>
<sequence>MEVINKPKAGRGGGAPARMQAQAAAPQQSIVEQLQLERVYGSGSCSAGTVTAQHPVVPGLIAYTSGGVVTLYDSVHKQQQAFFAPKDLLSGASAAGKPFACLAFSRDGAYLAAGEHGNGSPAIWIWEVNSSRCMQVLRGHKCGVSSVAFSGQDGRLLVSTGAAYDGQLCVWDWKQRKLLVKQPVQGEVAGACVSEDETTVTTVGKSGHFKVWTLPAPSGKSSISSRSVNLKEFRTSSFVGVAAAPGAPHLTYALTSSGVLLSVSTKGGMRSLDKSVNLQVPAAFALAASSDLVACACAAGVVRLFEAGKLVFKGNLPRHSARSGGVGAAPEGQALVAAGALFPDALGVVFDSKGERLTVAYADRSVLVWDVRNPGKVVRARSVLSHAGVIWSAHLIPPWLTPLLGASPAAPTPGGGSDVGAAPGQTSVLCTCGADGTVRMWNICLNNSASTAGPGLPGAAAAKHVALRCLRVSPCGRHLATGDSRGNLRVFSTATLQQLLLREAHDAEVLSLDYSQPSMDGACYLASGSRDALVHVYDMSRGYELVGTCDAHGGPVTAVRFSSSGGRMALLSCSADKSVVFRRVQMDSIGLSFRLYHTERMSRGVLYDLAVDPGGGRAVAVGHDGQIRVFDVATGRALRNFAGDPSCGEAVSVLMDPTGSLAVCSCADGGVAVYDVDSGRLVARGSGHSEVCTGAALLEDHRGLVTVGGDGCALLWRLPAGLSRRMQEAAAQCRRQLEAQMAAQAQAEAARVQEATPAMPRRKAWGVCEDAVGGPQQVQVDLSATMLRLREDKPPPQPPQPVLGPHGVEPRAWAVVVEEDDEIVYCDPEEEEGGAAGAGPEPPVGTAEDFAVRQDGDADDAGLQDEAAAEAEGGGETEAEDAAGIVGGQSEAQGDGEDADALEEPVSGCASNRVGGTALGPGPDDTEGVRRDLFREHFDSLGLDQASTTKQRPQDPRRQSLSLLYRQARAAGSGSAAPATNAGAGAGAAPNAISPPRLTIAPPTAAAAGPSTPYLAKLPPPPGINVSRGAAVAAEQDVDGAVTSAMWTPERAMMPLTSPALANTAGTVEPPATGLFVYNPMFGATPGTPVLGLTVAQPPAGLADAPASAPVPVQQPQALAAAAPPPAVLPPAPACGSDGIIQAVLQPPAGSGDPAEATGVCLVRRDGGDGKAAQQQQADVVAVQDGTDGVGVAVATSPAKRRLRAELPVMRSKGSSPAKGPPEVRSGNPDASNGCSLSEGASTDGVLLRMQLAMRDFIGMYHKVHSSAITGGAASASEASNVPPSSTAVAAAQRYREAAVGAVAELTALLAAGSLPKQPGPDPSPPVLPPAEACSSPRVPSAAGTAGSDREVPAAAASARAFTGVGAVAASCSSVYSGGLGSSQVALEVGLVESLVEEKVRQQLRDVEQAISQRIMQSMFAQAQR</sequence>
<organism evidence="2 3">
    <name type="scientific">Gonium pectorale</name>
    <name type="common">Green alga</name>
    <dbReference type="NCBI Taxonomy" id="33097"/>
    <lineage>
        <taxon>Eukaryota</taxon>
        <taxon>Viridiplantae</taxon>
        <taxon>Chlorophyta</taxon>
        <taxon>core chlorophytes</taxon>
        <taxon>Chlorophyceae</taxon>
        <taxon>CS clade</taxon>
        <taxon>Chlamydomonadales</taxon>
        <taxon>Volvocaceae</taxon>
        <taxon>Gonium</taxon>
    </lineage>
</organism>
<dbReference type="Gene3D" id="2.130.10.10">
    <property type="entry name" value="YVTN repeat-like/Quinoprotein amine dehydrogenase"/>
    <property type="match status" value="4"/>
</dbReference>
<proteinExistence type="predicted"/>
<feature type="region of interest" description="Disordered" evidence="1">
    <location>
        <begin position="888"/>
        <end position="929"/>
    </location>
</feature>
<feature type="region of interest" description="Disordered" evidence="1">
    <location>
        <begin position="1206"/>
        <end position="1240"/>
    </location>
</feature>
<feature type="compositionally biased region" description="Pro residues" evidence="1">
    <location>
        <begin position="1318"/>
        <end position="1329"/>
    </location>
</feature>
<dbReference type="InterPro" id="IPR001680">
    <property type="entry name" value="WD40_rpt"/>
</dbReference>
<accession>A0A150GZX5</accession>
<evidence type="ECO:0000256" key="1">
    <source>
        <dbReference type="SAM" id="MobiDB-lite"/>
    </source>
</evidence>
<reference evidence="3" key="1">
    <citation type="journal article" date="2016" name="Nat. Commun.">
        <title>The Gonium pectorale genome demonstrates co-option of cell cycle regulation during the evolution of multicellularity.</title>
        <authorList>
            <person name="Hanschen E.R."/>
            <person name="Marriage T.N."/>
            <person name="Ferris P.J."/>
            <person name="Hamaji T."/>
            <person name="Toyoda A."/>
            <person name="Fujiyama A."/>
            <person name="Neme R."/>
            <person name="Noguchi H."/>
            <person name="Minakuchi Y."/>
            <person name="Suzuki M."/>
            <person name="Kawai-Toyooka H."/>
            <person name="Smith D.R."/>
            <person name="Sparks H."/>
            <person name="Anderson J."/>
            <person name="Bakaric R."/>
            <person name="Luria V."/>
            <person name="Karger A."/>
            <person name="Kirschner M.W."/>
            <person name="Durand P.M."/>
            <person name="Michod R.E."/>
            <person name="Nozaki H."/>
            <person name="Olson B.J."/>
        </authorList>
    </citation>
    <scope>NUCLEOTIDE SEQUENCE [LARGE SCALE GENOMIC DNA]</scope>
    <source>
        <strain evidence="3">NIES-2863</strain>
    </source>
</reference>
<dbReference type="SUPFAM" id="SSF50998">
    <property type="entry name" value="Quinoprotein alcohol dehydrogenase-like"/>
    <property type="match status" value="1"/>
</dbReference>
<dbReference type="InterPro" id="IPR052779">
    <property type="entry name" value="WDR62"/>
</dbReference>
<feature type="region of interest" description="Disordered" evidence="1">
    <location>
        <begin position="995"/>
        <end position="1014"/>
    </location>
</feature>
<dbReference type="SUPFAM" id="SSF50969">
    <property type="entry name" value="YVTN repeat-like/Quinoprotein amine dehydrogenase"/>
    <property type="match status" value="1"/>
</dbReference>
<evidence type="ECO:0000313" key="3">
    <source>
        <dbReference type="Proteomes" id="UP000075714"/>
    </source>
</evidence>
<dbReference type="Pfam" id="PF00400">
    <property type="entry name" value="WD40"/>
    <property type="match status" value="2"/>
</dbReference>
<evidence type="ECO:0008006" key="4">
    <source>
        <dbReference type="Google" id="ProtNLM"/>
    </source>
</evidence>
<feature type="compositionally biased region" description="Acidic residues" evidence="1">
    <location>
        <begin position="894"/>
        <end position="903"/>
    </location>
</feature>